<dbReference type="SUPFAM" id="SSF56784">
    <property type="entry name" value="HAD-like"/>
    <property type="match status" value="1"/>
</dbReference>
<dbReference type="InterPro" id="IPR036412">
    <property type="entry name" value="HAD-like_sf"/>
</dbReference>
<reference evidence="1 2" key="1">
    <citation type="submission" date="2020-03" db="EMBL/GenBank/DDBJ databases">
        <title>Assessment of the enzymatic potential of alkaline-tolerant lipase obtained from Bacillus luteus H11 (technogenic soil) for the bioremediation of saline soils contaminated with petroleum substances.</title>
        <authorList>
            <person name="Kalwasinska A."/>
        </authorList>
    </citation>
    <scope>NUCLEOTIDE SEQUENCE [LARGE SCALE GENOMIC DNA]</scope>
    <source>
        <strain evidence="1 2">H11</strain>
    </source>
</reference>
<name>A0A969TV34_9BACI</name>
<dbReference type="Pfam" id="PF13344">
    <property type="entry name" value="Hydrolase_6"/>
    <property type="match status" value="1"/>
</dbReference>
<dbReference type="AlphaFoldDB" id="A0A969TV34"/>
<gene>
    <name evidence="1" type="ORF">HCN83_10395</name>
</gene>
<evidence type="ECO:0000313" key="2">
    <source>
        <dbReference type="Proteomes" id="UP000752012"/>
    </source>
</evidence>
<proteinExistence type="predicted"/>
<organism evidence="1 2">
    <name type="scientific">Alkalicoccus luteus</name>
    <dbReference type="NCBI Taxonomy" id="1237094"/>
    <lineage>
        <taxon>Bacteria</taxon>
        <taxon>Bacillati</taxon>
        <taxon>Bacillota</taxon>
        <taxon>Bacilli</taxon>
        <taxon>Bacillales</taxon>
        <taxon>Bacillaceae</taxon>
        <taxon>Alkalicoccus</taxon>
    </lineage>
</organism>
<dbReference type="InterPro" id="IPR023214">
    <property type="entry name" value="HAD_sf"/>
</dbReference>
<accession>A0A969TV34</accession>
<evidence type="ECO:0000313" key="1">
    <source>
        <dbReference type="EMBL" id="NJP37990.1"/>
    </source>
</evidence>
<keyword evidence="1" id="KW-0378">Hydrolase</keyword>
<dbReference type="GO" id="GO:0016791">
    <property type="term" value="F:phosphatase activity"/>
    <property type="evidence" value="ECO:0007669"/>
    <property type="project" value="TreeGrafter"/>
</dbReference>
<dbReference type="EMBL" id="JAATHJ010000014">
    <property type="protein sequence ID" value="NJP37990.1"/>
    <property type="molecule type" value="Genomic_DNA"/>
</dbReference>
<dbReference type="NCBIfam" id="TIGR01460">
    <property type="entry name" value="HAD-SF-IIA"/>
    <property type="match status" value="1"/>
</dbReference>
<dbReference type="Pfam" id="PF13242">
    <property type="entry name" value="Hydrolase_like"/>
    <property type="match status" value="1"/>
</dbReference>
<dbReference type="InterPro" id="IPR006357">
    <property type="entry name" value="HAD-SF_hydro_IIA"/>
</dbReference>
<dbReference type="PANTHER" id="PTHR19288:SF46">
    <property type="entry name" value="HALOACID DEHALOGENASE-LIKE HYDROLASE DOMAIN-CONTAINING PROTEIN 2"/>
    <property type="match status" value="1"/>
</dbReference>
<comment type="caution">
    <text evidence="1">The sequence shown here is derived from an EMBL/GenBank/DDBJ whole genome shotgun (WGS) entry which is preliminary data.</text>
</comment>
<sequence length="259" mass="28030">MIVDLDGTVYWQDTPIPGAVAALNNLKKQGHHICYLTNNATKTTASYLVKLRSMGLEVEGKDILTAPLIAGNYLKNQLPASSQIWVEGESALVEVLTEAGLILAKSPEQAEAAIFGGGPSFSHEKLTRLLKAYLAGAKMYAVNPDVTCPIETGLIPDTGAWAAALKSMMKPQDNITIIGKPSEITAKQILQHLKLPNHDCFVIGDRLDTDIRMANQFNMHGILVLTGVSNYSDVHNKTTYKPNTVLTALSELTSLDNCN</sequence>
<keyword evidence="2" id="KW-1185">Reference proteome</keyword>
<protein>
    <submittedName>
        <fullName evidence="1">HAD-IIA family hydrolase</fullName>
    </submittedName>
</protein>
<dbReference type="Proteomes" id="UP000752012">
    <property type="component" value="Unassembled WGS sequence"/>
</dbReference>
<dbReference type="GO" id="GO:0005737">
    <property type="term" value="C:cytoplasm"/>
    <property type="evidence" value="ECO:0007669"/>
    <property type="project" value="TreeGrafter"/>
</dbReference>
<dbReference type="PANTHER" id="PTHR19288">
    <property type="entry name" value="4-NITROPHENYLPHOSPHATASE-RELATED"/>
    <property type="match status" value="1"/>
</dbReference>
<dbReference type="Gene3D" id="3.40.50.1000">
    <property type="entry name" value="HAD superfamily/HAD-like"/>
    <property type="match status" value="2"/>
</dbReference>